<evidence type="ECO:0000313" key="8">
    <source>
        <dbReference type="EMBL" id="TWT88026.1"/>
    </source>
</evidence>
<protein>
    <submittedName>
        <fullName evidence="8">Serine/threonine-protein kinase PrkC</fullName>
        <ecNumber evidence="8">2.7.11.1</ecNumber>
    </submittedName>
</protein>
<feature type="region of interest" description="Disordered" evidence="5">
    <location>
        <begin position="492"/>
        <end position="520"/>
    </location>
</feature>
<dbReference type="Gene3D" id="3.30.200.20">
    <property type="entry name" value="Phosphorylase Kinase, domain 1"/>
    <property type="match status" value="1"/>
</dbReference>
<dbReference type="Gene3D" id="1.10.510.10">
    <property type="entry name" value="Transferase(Phosphotransferase) domain 1"/>
    <property type="match status" value="1"/>
</dbReference>
<organism evidence="8 9">
    <name type="scientific">Neorhodopirellula pilleata</name>
    <dbReference type="NCBI Taxonomy" id="2714738"/>
    <lineage>
        <taxon>Bacteria</taxon>
        <taxon>Pseudomonadati</taxon>
        <taxon>Planctomycetota</taxon>
        <taxon>Planctomycetia</taxon>
        <taxon>Pirellulales</taxon>
        <taxon>Pirellulaceae</taxon>
        <taxon>Neorhodopirellula</taxon>
    </lineage>
</organism>
<keyword evidence="1 8" id="KW-0808">Transferase</keyword>
<feature type="domain" description="Protein kinase" evidence="7">
    <location>
        <begin position="41"/>
        <end position="308"/>
    </location>
</feature>
<evidence type="ECO:0000256" key="2">
    <source>
        <dbReference type="ARBA" id="ARBA00022741"/>
    </source>
</evidence>
<dbReference type="InterPro" id="IPR011009">
    <property type="entry name" value="Kinase-like_dom_sf"/>
</dbReference>
<feature type="transmembrane region" description="Helical" evidence="6">
    <location>
        <begin position="332"/>
        <end position="357"/>
    </location>
</feature>
<dbReference type="PANTHER" id="PTHR43289">
    <property type="entry name" value="MITOGEN-ACTIVATED PROTEIN KINASE KINASE KINASE 20-RELATED"/>
    <property type="match status" value="1"/>
</dbReference>
<reference evidence="8 9" key="1">
    <citation type="submission" date="2019-02" db="EMBL/GenBank/DDBJ databases">
        <title>Deep-cultivation of Planctomycetes and their phenomic and genomic characterization uncovers novel biology.</title>
        <authorList>
            <person name="Wiegand S."/>
            <person name="Jogler M."/>
            <person name="Boedeker C."/>
            <person name="Pinto D."/>
            <person name="Vollmers J."/>
            <person name="Rivas-Marin E."/>
            <person name="Kohn T."/>
            <person name="Peeters S.H."/>
            <person name="Heuer A."/>
            <person name="Rast P."/>
            <person name="Oberbeckmann S."/>
            <person name="Bunk B."/>
            <person name="Jeske O."/>
            <person name="Meyerdierks A."/>
            <person name="Storesund J.E."/>
            <person name="Kallscheuer N."/>
            <person name="Luecker S."/>
            <person name="Lage O.M."/>
            <person name="Pohl T."/>
            <person name="Merkel B.J."/>
            <person name="Hornburger P."/>
            <person name="Mueller R.-W."/>
            <person name="Bruemmer F."/>
            <person name="Labrenz M."/>
            <person name="Spormann A.M."/>
            <person name="Op Den Camp H."/>
            <person name="Overmann J."/>
            <person name="Amann R."/>
            <person name="Jetten M.S.M."/>
            <person name="Mascher T."/>
            <person name="Medema M.H."/>
            <person name="Devos D.P."/>
            <person name="Kaster A.-K."/>
            <person name="Ovreas L."/>
            <person name="Rohde M."/>
            <person name="Galperin M.Y."/>
            <person name="Jogler C."/>
        </authorList>
    </citation>
    <scope>NUCLEOTIDE SEQUENCE [LARGE SCALE GENOMIC DNA]</scope>
    <source>
        <strain evidence="8 9">Pla100</strain>
    </source>
</reference>
<dbReference type="RefSeq" id="WP_146582121.1">
    <property type="nucleotide sequence ID" value="NZ_SJPM01000022.1"/>
</dbReference>
<proteinExistence type="predicted"/>
<keyword evidence="6" id="KW-1133">Transmembrane helix</keyword>
<dbReference type="SMART" id="SM00220">
    <property type="entry name" value="S_TKc"/>
    <property type="match status" value="1"/>
</dbReference>
<dbReference type="OrthoDB" id="6111975at2"/>
<evidence type="ECO:0000313" key="9">
    <source>
        <dbReference type="Proteomes" id="UP000316213"/>
    </source>
</evidence>
<dbReference type="GO" id="GO:0004674">
    <property type="term" value="F:protein serine/threonine kinase activity"/>
    <property type="evidence" value="ECO:0007669"/>
    <property type="project" value="UniProtKB-EC"/>
</dbReference>
<gene>
    <name evidence="8" type="primary">prkC_25</name>
    <name evidence="8" type="ORF">Pla100_57570</name>
</gene>
<dbReference type="InterPro" id="IPR000719">
    <property type="entry name" value="Prot_kinase_dom"/>
</dbReference>
<dbReference type="AlphaFoldDB" id="A0A5C5ZLR9"/>
<dbReference type="Proteomes" id="UP000316213">
    <property type="component" value="Unassembled WGS sequence"/>
</dbReference>
<dbReference type="Pfam" id="PF00069">
    <property type="entry name" value="Pkinase"/>
    <property type="match status" value="1"/>
</dbReference>
<feature type="region of interest" description="Disordered" evidence="5">
    <location>
        <begin position="1"/>
        <end position="29"/>
    </location>
</feature>
<feature type="compositionally biased region" description="Polar residues" evidence="5">
    <location>
        <begin position="18"/>
        <end position="29"/>
    </location>
</feature>
<accession>A0A5C5ZLR9</accession>
<dbReference type="PANTHER" id="PTHR43289:SF6">
    <property type="entry name" value="SERINE_THREONINE-PROTEIN KINASE NEKL-3"/>
    <property type="match status" value="1"/>
</dbReference>
<comment type="caution">
    <text evidence="8">The sequence shown here is derived from an EMBL/GenBank/DDBJ whole genome shotgun (WGS) entry which is preliminary data.</text>
</comment>
<keyword evidence="6" id="KW-0812">Transmembrane</keyword>
<dbReference type="CDD" id="cd14014">
    <property type="entry name" value="STKc_PknB_like"/>
    <property type="match status" value="1"/>
</dbReference>
<keyword evidence="4" id="KW-0067">ATP-binding</keyword>
<dbReference type="EC" id="2.7.11.1" evidence="8"/>
<dbReference type="GO" id="GO:0005524">
    <property type="term" value="F:ATP binding"/>
    <property type="evidence" value="ECO:0007669"/>
    <property type="project" value="UniProtKB-KW"/>
</dbReference>
<dbReference type="PROSITE" id="PS50011">
    <property type="entry name" value="PROTEIN_KINASE_DOM"/>
    <property type="match status" value="1"/>
</dbReference>
<evidence type="ECO:0000256" key="1">
    <source>
        <dbReference type="ARBA" id="ARBA00022679"/>
    </source>
</evidence>
<evidence type="ECO:0000256" key="3">
    <source>
        <dbReference type="ARBA" id="ARBA00022777"/>
    </source>
</evidence>
<evidence type="ECO:0000259" key="7">
    <source>
        <dbReference type="PROSITE" id="PS50011"/>
    </source>
</evidence>
<evidence type="ECO:0000256" key="4">
    <source>
        <dbReference type="ARBA" id="ARBA00022840"/>
    </source>
</evidence>
<dbReference type="EMBL" id="SJPM01000022">
    <property type="protein sequence ID" value="TWT88026.1"/>
    <property type="molecule type" value="Genomic_DNA"/>
</dbReference>
<keyword evidence="2" id="KW-0547">Nucleotide-binding</keyword>
<dbReference type="PROSITE" id="PS00108">
    <property type="entry name" value="PROTEIN_KINASE_ST"/>
    <property type="match status" value="1"/>
</dbReference>
<evidence type="ECO:0000256" key="6">
    <source>
        <dbReference type="SAM" id="Phobius"/>
    </source>
</evidence>
<dbReference type="SUPFAM" id="SSF56112">
    <property type="entry name" value="Protein kinase-like (PK-like)"/>
    <property type="match status" value="1"/>
</dbReference>
<keyword evidence="9" id="KW-1185">Reference proteome</keyword>
<dbReference type="InterPro" id="IPR008271">
    <property type="entry name" value="Ser/Thr_kinase_AS"/>
</dbReference>
<keyword evidence="3 8" id="KW-0418">Kinase</keyword>
<sequence length="520" mass="55999">MTQPRPLDDVLDADTVAPDSSVSSATNETTSLPIARRIDDYEIVDELARGGMGVVYRAKQISLGRVVALKMMLGEQHPDTVRRFLTEAESAASLDHPGIVPVFDVGQHDGHLYFTMALIEGESLAERLRRGPMEPDPAARLARDVAVAIGYAHRQRLIHRDVKPANILIDRHGQPRITDFGVCKSLTAQSELTAVGQLIGTPHYMPPEQAGGSSSSSEVANQPVGPTADIYSIGAVLYAMLTGSPPFQAANPIDVVAQVLTREPVPPRTLIPGIPRELEIITLKCLSKRKGDRYQSGEALADDLQRFLSGQPITARPPSLGRRIQHAIHQHLLVATVSGTAALVLVFLTLVLLMSWIKASWQLNELRDQLAQERSTAGSYLAAAKSSREDRDGTNLISSDAHDILAAYELNRLSDSVKRLREAGRHETALQLAIAAATHAQANDLPPTPPIMDVLTENAGDSETNFDLDGLIAQAKTASRQPLSEFEIALYGLAPSPDPTDPSTDGAPAVVHANANPQTP</sequence>
<evidence type="ECO:0000256" key="5">
    <source>
        <dbReference type="SAM" id="MobiDB-lite"/>
    </source>
</evidence>
<keyword evidence="6" id="KW-0472">Membrane</keyword>
<name>A0A5C5ZLR9_9BACT</name>